<comment type="caution">
    <text evidence="1">The sequence shown here is derived from an EMBL/GenBank/DDBJ whole genome shotgun (WGS) entry which is preliminary data.</text>
</comment>
<organism evidence="1 2">
    <name type="scientific">Mucilaginibacter litoreus</name>
    <dbReference type="NCBI Taxonomy" id="1048221"/>
    <lineage>
        <taxon>Bacteria</taxon>
        <taxon>Pseudomonadati</taxon>
        <taxon>Bacteroidota</taxon>
        <taxon>Sphingobacteriia</taxon>
        <taxon>Sphingobacteriales</taxon>
        <taxon>Sphingobacteriaceae</taxon>
        <taxon>Mucilaginibacter</taxon>
    </lineage>
</organism>
<accession>A0ABW3ASN0</accession>
<evidence type="ECO:0000313" key="1">
    <source>
        <dbReference type="EMBL" id="MFD0793865.1"/>
    </source>
</evidence>
<sequence length="216" mass="24035">MPKVFLISGLGADKRLFGNIVIPPQYEALATDWLIPEQKDTLAIYAQKIANQYHITPSDAVIGVSLGGMIATEVAKHLKLSKVILISSIKTDSEAPFYFKVFRRIPLQRIIPGKLFTQLGFLVKYIFGSMSAVDQVLFMSMLKGSSPVFLKWAMEAVLQWKNDTIPDNLYHIIGDNDLVFPYQNIKNPTAVIKGGTHVMVIDRATEINALLADILT</sequence>
<evidence type="ECO:0000313" key="2">
    <source>
        <dbReference type="Proteomes" id="UP001597010"/>
    </source>
</evidence>
<reference evidence="2" key="1">
    <citation type="journal article" date="2019" name="Int. J. Syst. Evol. Microbiol.">
        <title>The Global Catalogue of Microorganisms (GCM) 10K type strain sequencing project: providing services to taxonomists for standard genome sequencing and annotation.</title>
        <authorList>
            <consortium name="The Broad Institute Genomics Platform"/>
            <consortium name="The Broad Institute Genome Sequencing Center for Infectious Disease"/>
            <person name="Wu L."/>
            <person name="Ma J."/>
        </authorList>
    </citation>
    <scope>NUCLEOTIDE SEQUENCE [LARGE SCALE GENOMIC DNA]</scope>
    <source>
        <strain evidence="2">CCUG 61484</strain>
    </source>
</reference>
<proteinExistence type="predicted"/>
<dbReference type="Proteomes" id="UP001597010">
    <property type="component" value="Unassembled WGS sequence"/>
</dbReference>
<protein>
    <submittedName>
        <fullName evidence="1">Alpha/beta fold hydrolase</fullName>
    </submittedName>
</protein>
<dbReference type="SUPFAM" id="SSF53474">
    <property type="entry name" value="alpha/beta-Hydrolases"/>
    <property type="match status" value="1"/>
</dbReference>
<dbReference type="Gene3D" id="3.40.50.1820">
    <property type="entry name" value="alpha/beta hydrolase"/>
    <property type="match status" value="1"/>
</dbReference>
<keyword evidence="2" id="KW-1185">Reference proteome</keyword>
<gene>
    <name evidence="1" type="ORF">ACFQZX_09560</name>
</gene>
<dbReference type="GO" id="GO:0016787">
    <property type="term" value="F:hydrolase activity"/>
    <property type="evidence" value="ECO:0007669"/>
    <property type="project" value="UniProtKB-KW"/>
</dbReference>
<dbReference type="RefSeq" id="WP_377114298.1">
    <property type="nucleotide sequence ID" value="NZ_JBHTHZ010000005.1"/>
</dbReference>
<keyword evidence="1" id="KW-0378">Hydrolase</keyword>
<dbReference type="EMBL" id="JBHTHZ010000005">
    <property type="protein sequence ID" value="MFD0793865.1"/>
    <property type="molecule type" value="Genomic_DNA"/>
</dbReference>
<dbReference type="InterPro" id="IPR029058">
    <property type="entry name" value="AB_hydrolase_fold"/>
</dbReference>
<name>A0ABW3ASN0_9SPHI</name>